<dbReference type="SUPFAM" id="SSF56112">
    <property type="entry name" value="Protein kinase-like (PK-like)"/>
    <property type="match status" value="2"/>
</dbReference>
<dbReference type="InterPro" id="IPR000961">
    <property type="entry name" value="AGC-kinase_C"/>
</dbReference>
<feature type="compositionally biased region" description="Basic residues" evidence="12">
    <location>
        <begin position="1184"/>
        <end position="1193"/>
    </location>
</feature>
<feature type="domain" description="Protein kinase" evidence="13">
    <location>
        <begin position="1007"/>
        <end position="1307"/>
    </location>
</feature>
<keyword evidence="8" id="KW-0067">ATP-binding</keyword>
<evidence type="ECO:0000259" key="13">
    <source>
        <dbReference type="PROSITE" id="PS50011"/>
    </source>
</evidence>
<evidence type="ECO:0000256" key="3">
    <source>
        <dbReference type="ARBA" id="ARBA00022148"/>
    </source>
</evidence>
<evidence type="ECO:0000256" key="10">
    <source>
        <dbReference type="ARBA" id="ARBA00047899"/>
    </source>
</evidence>
<dbReference type="EC" id="2.7.11.1" evidence="2"/>
<dbReference type="SMART" id="SM00220">
    <property type="entry name" value="S_TKc"/>
    <property type="match status" value="1"/>
</dbReference>
<comment type="catalytic activity">
    <reaction evidence="10">
        <text>L-threonyl-[protein] + ATP = O-phospho-L-threonyl-[protein] + ADP + H(+)</text>
        <dbReference type="Rhea" id="RHEA:46608"/>
        <dbReference type="Rhea" id="RHEA-COMP:11060"/>
        <dbReference type="Rhea" id="RHEA-COMP:11605"/>
        <dbReference type="ChEBI" id="CHEBI:15378"/>
        <dbReference type="ChEBI" id="CHEBI:30013"/>
        <dbReference type="ChEBI" id="CHEBI:30616"/>
        <dbReference type="ChEBI" id="CHEBI:61977"/>
        <dbReference type="ChEBI" id="CHEBI:456216"/>
        <dbReference type="EC" id="2.7.11.1"/>
    </reaction>
</comment>
<feature type="domain" description="AGC-kinase C-terminal" evidence="14">
    <location>
        <begin position="1308"/>
        <end position="1351"/>
    </location>
</feature>
<feature type="region of interest" description="Disordered" evidence="12">
    <location>
        <begin position="224"/>
        <end position="254"/>
    </location>
</feature>
<feature type="compositionally biased region" description="Polar residues" evidence="12">
    <location>
        <begin position="229"/>
        <end position="238"/>
    </location>
</feature>
<evidence type="ECO:0000256" key="7">
    <source>
        <dbReference type="ARBA" id="ARBA00022777"/>
    </source>
</evidence>
<dbReference type="InterPro" id="IPR011009">
    <property type="entry name" value="Kinase-like_dom_sf"/>
</dbReference>
<evidence type="ECO:0000259" key="14">
    <source>
        <dbReference type="PROSITE" id="PS51285"/>
    </source>
</evidence>
<keyword evidence="7 15" id="KW-0418">Kinase</keyword>
<dbReference type="Gene3D" id="3.30.200.20">
    <property type="entry name" value="Phosphorylase Kinase, domain 1"/>
    <property type="match status" value="2"/>
</dbReference>
<feature type="domain" description="Protein kinase" evidence="13">
    <location>
        <begin position="32"/>
        <end position="335"/>
    </location>
</feature>
<dbReference type="PANTHER" id="PTHR24356">
    <property type="entry name" value="SERINE/THREONINE-PROTEIN KINASE"/>
    <property type="match status" value="1"/>
</dbReference>
<dbReference type="PROSITE" id="PS00108">
    <property type="entry name" value="PROTEIN_KINASE_ST"/>
    <property type="match status" value="1"/>
</dbReference>
<dbReference type="InterPro" id="IPR050236">
    <property type="entry name" value="Ser_Thr_kinase_AGC"/>
</dbReference>
<dbReference type="Gene3D" id="1.10.510.10">
    <property type="entry name" value="Transferase(Phosphotransferase) domain 1"/>
    <property type="match status" value="2"/>
</dbReference>
<dbReference type="GO" id="GO:0035556">
    <property type="term" value="P:intracellular signal transduction"/>
    <property type="evidence" value="ECO:0007669"/>
    <property type="project" value="TreeGrafter"/>
</dbReference>
<comment type="similarity">
    <text evidence="1">Belongs to the protein kinase superfamily. AGC Ser/Thr protein kinase family.</text>
</comment>
<evidence type="ECO:0000256" key="1">
    <source>
        <dbReference type="ARBA" id="ARBA00009903"/>
    </source>
</evidence>
<dbReference type="InterPro" id="IPR000719">
    <property type="entry name" value="Prot_kinase_dom"/>
</dbReference>
<proteinExistence type="evidence at transcript level"/>
<dbReference type="Pfam" id="PF00069">
    <property type="entry name" value="Pkinase"/>
    <property type="match status" value="2"/>
</dbReference>
<evidence type="ECO:0000313" key="15">
    <source>
        <dbReference type="EMBL" id="LAC23509.1"/>
    </source>
</evidence>
<feature type="region of interest" description="Disordered" evidence="12">
    <location>
        <begin position="517"/>
        <end position="558"/>
    </location>
</feature>
<name>A0A6A7FZK8_9CRUS</name>
<evidence type="ECO:0000256" key="5">
    <source>
        <dbReference type="ARBA" id="ARBA00022679"/>
    </source>
</evidence>
<keyword evidence="5" id="KW-0808">Transferase</keyword>
<accession>A0A6A7FZK8</accession>
<evidence type="ECO:0000256" key="8">
    <source>
        <dbReference type="ARBA" id="ARBA00022840"/>
    </source>
</evidence>
<protein>
    <recommendedName>
        <fullName evidence="3">Serine/threonine-protein kinase greatwall</fullName>
        <ecNumber evidence="2">2.7.11.1</ecNumber>
    </recommendedName>
    <alternativeName>
        <fullName evidence="9">Microtubule-associated serine/threonine-protein kinase-like</fullName>
    </alternativeName>
</protein>
<evidence type="ECO:0000256" key="11">
    <source>
        <dbReference type="ARBA" id="ARBA00048679"/>
    </source>
</evidence>
<feature type="compositionally biased region" description="Low complexity" evidence="12">
    <location>
        <begin position="529"/>
        <end position="552"/>
    </location>
</feature>
<dbReference type="EMBL" id="IACT01004313">
    <property type="protein sequence ID" value="LAC23509.1"/>
    <property type="molecule type" value="mRNA"/>
</dbReference>
<comment type="catalytic activity">
    <reaction evidence="11">
        <text>L-seryl-[protein] + ATP = O-phospho-L-seryl-[protein] + ADP + H(+)</text>
        <dbReference type="Rhea" id="RHEA:17989"/>
        <dbReference type="Rhea" id="RHEA-COMP:9863"/>
        <dbReference type="Rhea" id="RHEA-COMP:11604"/>
        <dbReference type="ChEBI" id="CHEBI:15378"/>
        <dbReference type="ChEBI" id="CHEBI:29999"/>
        <dbReference type="ChEBI" id="CHEBI:30616"/>
        <dbReference type="ChEBI" id="CHEBI:83421"/>
        <dbReference type="ChEBI" id="CHEBI:456216"/>
        <dbReference type="EC" id="2.7.11.1"/>
    </reaction>
</comment>
<keyword evidence="6" id="KW-0547">Nucleotide-binding</keyword>
<dbReference type="GO" id="GO:0004674">
    <property type="term" value="F:protein serine/threonine kinase activity"/>
    <property type="evidence" value="ECO:0007669"/>
    <property type="project" value="UniProtKB-KW"/>
</dbReference>
<dbReference type="PANTHER" id="PTHR24356:SF1">
    <property type="entry name" value="SERINE_THREONINE-PROTEIN KINASE GREATWALL"/>
    <property type="match status" value="1"/>
</dbReference>
<feature type="compositionally biased region" description="Low complexity" evidence="12">
    <location>
        <begin position="1012"/>
        <end position="1023"/>
    </location>
</feature>
<dbReference type="PROSITE" id="PS51285">
    <property type="entry name" value="AGC_KINASE_CTER"/>
    <property type="match status" value="1"/>
</dbReference>
<feature type="region of interest" description="Disordered" evidence="12">
    <location>
        <begin position="1152"/>
        <end position="1210"/>
    </location>
</feature>
<dbReference type="GO" id="GO:0005524">
    <property type="term" value="F:ATP binding"/>
    <property type="evidence" value="ECO:0007669"/>
    <property type="project" value="UniProtKB-KW"/>
</dbReference>
<evidence type="ECO:0000256" key="2">
    <source>
        <dbReference type="ARBA" id="ARBA00012513"/>
    </source>
</evidence>
<reference evidence="15" key="1">
    <citation type="submission" date="2017-11" db="EMBL/GenBank/DDBJ databases">
        <title>The sensing device of the deep-sea amphipod.</title>
        <authorList>
            <person name="Kobayashi H."/>
            <person name="Nagahama T."/>
            <person name="Arai W."/>
            <person name="Sasagawa Y."/>
            <person name="Umeda M."/>
            <person name="Hayashi T."/>
            <person name="Nikaido I."/>
            <person name="Watanabe H."/>
            <person name="Oguri K."/>
            <person name="Kitazato H."/>
            <person name="Fujioka K."/>
            <person name="Kido Y."/>
            <person name="Takami H."/>
        </authorList>
    </citation>
    <scope>NUCLEOTIDE SEQUENCE</scope>
    <source>
        <tissue evidence="15">Whole body</tissue>
    </source>
</reference>
<dbReference type="PROSITE" id="PS50011">
    <property type="entry name" value="PROTEIN_KINASE_DOM"/>
    <property type="match status" value="2"/>
</dbReference>
<evidence type="ECO:0000256" key="4">
    <source>
        <dbReference type="ARBA" id="ARBA00022527"/>
    </source>
</evidence>
<feature type="region of interest" description="Disordered" evidence="12">
    <location>
        <begin position="1011"/>
        <end position="1052"/>
    </location>
</feature>
<dbReference type="GO" id="GO:0005634">
    <property type="term" value="C:nucleus"/>
    <property type="evidence" value="ECO:0007669"/>
    <property type="project" value="TreeGrafter"/>
</dbReference>
<evidence type="ECO:0000256" key="12">
    <source>
        <dbReference type="SAM" id="MobiDB-lite"/>
    </source>
</evidence>
<dbReference type="InterPro" id="IPR008271">
    <property type="entry name" value="Ser/Thr_kinase_AS"/>
</dbReference>
<keyword evidence="4" id="KW-0723">Serine/threonine-protein kinase</keyword>
<evidence type="ECO:0000256" key="6">
    <source>
        <dbReference type="ARBA" id="ARBA00022741"/>
    </source>
</evidence>
<feature type="compositionally biased region" description="Basic and acidic residues" evidence="12">
    <location>
        <begin position="517"/>
        <end position="527"/>
    </location>
</feature>
<evidence type="ECO:0000256" key="9">
    <source>
        <dbReference type="ARBA" id="ARBA00033099"/>
    </source>
</evidence>
<dbReference type="FunFam" id="3.30.200.20:FF:000550">
    <property type="entry name" value="Serine/threonine-protein kinase greatwall"/>
    <property type="match status" value="1"/>
</dbReference>
<sequence>MEKSNAKEEITKPATHSKMLVTTRKMPTIKDFKMLKPISRGAFGKVFIGIKKGYPDQLYAIKVVQKSDIVHKNMVHQMITERDALAHVQSPFCVQLYYSLQNSTHVFLVMEYLIGGDLKSLVMYGYLDQDLAAFYIAELALALNYLHRHGIVHRDVKPDNLLLDNKGHLKLTDFGLSKILIASDKQLAELATLTPSTAGKAGMKYARTPGQILSLTSHLSFKSEEGTPASCTPSNTTVVPRGSTTAATAPDTPLTTLKDRDFSHLKRQFHFSSASPVNTSRQASASVSFTQDTAATGDAANACSIPRSLLRRRHTTDLGESPVTVARREAASPQLALAVTTTVARTLAGPETGQTLTTTETQNNAVESGSISAVTNANIPLFVESTESSCVTSTKESSNITSRASTVEESYAVPTVSNNSVDGCASVAAANIETQPQTCKQLSAVASLENRTVLRAHRKEVIVDQQPHPITEVEELHEDSLKTTVKTKVDAENISDLASDKTTDNLTTDVRLSADKTDIEMQLKEGANESTSTAESSKSSSESKLSSTIKSETGADKSEAQFICRPSNSTMCKSVTGETEFAAVTGGEQLAKLHPRLRALSKLTDHMSPVGCQPNTGYCNTSTTSDVASSSDIATSSPILHNKFLDKLRSNNIKTSSPIPSKLLANAPMSSSTNKATDSGFAVSAIEGNFSNNFNSINLKDMSSIGKKELQEESNQHILDKENRSYVVSDAAYSTQSGRVSAMDNSSEDKSAFINNEDEIKSIASDQRKILEDVNQSEEIFKAPAQIIRGRKRSISTACSSPTQKHVPPAKKANVSGDCVLNTSVPVCSNHSETALNTINPRSSKACTGLTGVFQKVGLDKPISIGQNQPRTAFMEVFDAGRNAQHSSKPELCERTAEYASNIAATDYASHETDVSLMAVDTSSSATSSDANMEVTESEKQINYCINKLTNTQKLETVCVNERLASSRSTIMPATASRNISTAQTVTLPNNVMEETTDPVAFTIPNVSTMKSGGAASASGVSSPVARPEKATRVKSGSIRNKQLNSDGAPFSDIADTNGAAVPDNNSNDNTIAATEDRAALITSDDEVFLPKDANQKTVQHCDQVARWYSESDLPYGRTTTAAVAIATAGDSVVSHYSANITAASASQSQLNMHPFHTPGRNLTSEGGYRSTPPFLKAGPTPRRPPKSVRRGKTPPPPPPDGQTKDGNKILGTPDYLAPEILLRLGHGPMVDWWAVGVCLFEFLTGLPPFNDVSPQLIFHNILNRDIPWPEAEEKLSPEAVSIINHLLVFEPEKRATLEDFKKSPLFHSIDWDNIHNITPLFVPQVESATDTYYFSARNEAQDLKVSSVDL</sequence>
<feature type="compositionally biased region" description="Low complexity" evidence="12">
    <location>
        <begin position="244"/>
        <end position="254"/>
    </location>
</feature>
<organism evidence="15">
    <name type="scientific">Hirondellea gigas</name>
    <dbReference type="NCBI Taxonomy" id="1518452"/>
    <lineage>
        <taxon>Eukaryota</taxon>
        <taxon>Metazoa</taxon>
        <taxon>Ecdysozoa</taxon>
        <taxon>Arthropoda</taxon>
        <taxon>Crustacea</taxon>
        <taxon>Multicrustacea</taxon>
        <taxon>Malacostraca</taxon>
        <taxon>Eumalacostraca</taxon>
        <taxon>Peracarida</taxon>
        <taxon>Amphipoda</taxon>
        <taxon>Amphilochidea</taxon>
        <taxon>Lysianassida</taxon>
        <taxon>Lysianassidira</taxon>
        <taxon>Lysianassoidea</taxon>
        <taxon>Lysianassidae</taxon>
        <taxon>Hirondellea</taxon>
    </lineage>
</organism>